<accession>A0AAU2H8I2</accession>
<dbReference type="InterPro" id="IPR036412">
    <property type="entry name" value="HAD-like_sf"/>
</dbReference>
<sequence>MTRTPATRVPPTDAVVLDCDGTLVDTQTHWDRACAAVCARHGVSLGDADRLALIGLHLTELGRALGRLLGRPAEHEALAGQVRALVAASLDEGVTAMPGAAEFVARLSATRPLAVVSNSPRHAVVHHLERVGLAAAFELILGSDDVDRPKPAPDLYRTACEQLQVAPGRAVAVEDSAIGIRSARAAGLYVVAVHSSPGAALTGDAVYPTLADPGLLRSLAPGRMRLPVS</sequence>
<dbReference type="InterPro" id="IPR023198">
    <property type="entry name" value="PGP-like_dom2"/>
</dbReference>
<dbReference type="EMBL" id="CP108253">
    <property type="protein sequence ID" value="WTU44433.1"/>
    <property type="molecule type" value="Genomic_DNA"/>
</dbReference>
<dbReference type="CDD" id="cd07505">
    <property type="entry name" value="HAD_BPGM-like"/>
    <property type="match status" value="1"/>
</dbReference>
<dbReference type="SUPFAM" id="SSF56784">
    <property type="entry name" value="HAD-like"/>
    <property type="match status" value="1"/>
</dbReference>
<dbReference type="PANTHER" id="PTHR43481:SF4">
    <property type="entry name" value="GLYCEROL-1-PHOSPHATE PHOSPHOHYDROLASE 1-RELATED"/>
    <property type="match status" value="1"/>
</dbReference>
<dbReference type="SFLD" id="SFLDG01129">
    <property type="entry name" value="C1.5:_HAD__Beta-PGM__Phosphata"/>
    <property type="match status" value="1"/>
</dbReference>
<gene>
    <name evidence="1" type="ORF">OHV25_35060</name>
</gene>
<dbReference type="Pfam" id="PF13419">
    <property type="entry name" value="HAD_2"/>
    <property type="match status" value="1"/>
</dbReference>
<proteinExistence type="predicted"/>
<dbReference type="PANTHER" id="PTHR43481">
    <property type="entry name" value="FRUCTOSE-1-PHOSPHATE PHOSPHATASE"/>
    <property type="match status" value="1"/>
</dbReference>
<organism evidence="1">
    <name type="scientific">Streptomyces sp. NBC_00060</name>
    <dbReference type="NCBI Taxonomy" id="2975636"/>
    <lineage>
        <taxon>Bacteria</taxon>
        <taxon>Bacillati</taxon>
        <taxon>Actinomycetota</taxon>
        <taxon>Actinomycetes</taxon>
        <taxon>Kitasatosporales</taxon>
        <taxon>Streptomycetaceae</taxon>
        <taxon>Streptomyces</taxon>
    </lineage>
</organism>
<dbReference type="InterPro" id="IPR051806">
    <property type="entry name" value="HAD-like_SPP"/>
</dbReference>
<protein>
    <submittedName>
        <fullName evidence="1">HAD family phosphatase</fullName>
    </submittedName>
</protein>
<dbReference type="Gene3D" id="3.40.50.1000">
    <property type="entry name" value="HAD superfamily/HAD-like"/>
    <property type="match status" value="1"/>
</dbReference>
<dbReference type="NCBIfam" id="TIGR01509">
    <property type="entry name" value="HAD-SF-IA-v3"/>
    <property type="match status" value="1"/>
</dbReference>
<name>A0AAU2H8I2_9ACTN</name>
<evidence type="ECO:0000313" key="1">
    <source>
        <dbReference type="EMBL" id="WTU44433.1"/>
    </source>
</evidence>
<reference evidence="1" key="1">
    <citation type="submission" date="2022-10" db="EMBL/GenBank/DDBJ databases">
        <title>The complete genomes of actinobacterial strains from the NBC collection.</title>
        <authorList>
            <person name="Joergensen T.S."/>
            <person name="Alvarez Arevalo M."/>
            <person name="Sterndorff E.B."/>
            <person name="Faurdal D."/>
            <person name="Vuksanovic O."/>
            <person name="Mourched A.-S."/>
            <person name="Charusanti P."/>
            <person name="Shaw S."/>
            <person name="Blin K."/>
            <person name="Weber T."/>
        </authorList>
    </citation>
    <scope>NUCLEOTIDE SEQUENCE</scope>
    <source>
        <strain evidence="1">NBC_00060</strain>
    </source>
</reference>
<dbReference type="Gene3D" id="1.10.150.240">
    <property type="entry name" value="Putative phosphatase, domain 2"/>
    <property type="match status" value="1"/>
</dbReference>
<dbReference type="InterPro" id="IPR041492">
    <property type="entry name" value="HAD_2"/>
</dbReference>
<dbReference type="InterPro" id="IPR006439">
    <property type="entry name" value="HAD-SF_hydro_IA"/>
</dbReference>
<dbReference type="AlphaFoldDB" id="A0AAU2H8I2"/>
<dbReference type="PRINTS" id="PR00413">
    <property type="entry name" value="HADHALOGNASE"/>
</dbReference>
<dbReference type="GO" id="GO:0050308">
    <property type="term" value="F:sugar-phosphatase activity"/>
    <property type="evidence" value="ECO:0007669"/>
    <property type="project" value="TreeGrafter"/>
</dbReference>
<dbReference type="SFLD" id="SFLDG01135">
    <property type="entry name" value="C1.5.6:_HAD__Beta-PGM__Phospha"/>
    <property type="match status" value="1"/>
</dbReference>
<dbReference type="InterPro" id="IPR023214">
    <property type="entry name" value="HAD_sf"/>
</dbReference>
<dbReference type="SFLD" id="SFLDS00003">
    <property type="entry name" value="Haloacid_Dehalogenase"/>
    <property type="match status" value="1"/>
</dbReference>